<gene>
    <name evidence="3" type="ORF">HH215_28155</name>
</gene>
<organism evidence="3 4">
    <name type="scientific">Cohnella herbarum</name>
    <dbReference type="NCBI Taxonomy" id="2728023"/>
    <lineage>
        <taxon>Bacteria</taxon>
        <taxon>Bacillati</taxon>
        <taxon>Bacillota</taxon>
        <taxon>Bacilli</taxon>
        <taxon>Bacillales</taxon>
        <taxon>Paenibacillaceae</taxon>
        <taxon>Cohnella</taxon>
    </lineage>
</organism>
<feature type="transmembrane region" description="Helical" evidence="1">
    <location>
        <begin position="15"/>
        <end position="34"/>
    </location>
</feature>
<dbReference type="Pfam" id="PF11575">
    <property type="entry name" value="FhuF_C"/>
    <property type="match status" value="1"/>
</dbReference>
<sequence length="229" mass="25993">MREVLQLGSGLVKGIGLELAVSYIGLAFFGLAATKQVVMSQYNRILDLSLDNLTIQLETHNDHAHVVLKLSEIKWTELPTEGRETAVRSEWTRYFSETMNPLVEAAASAGGFKPAIIWNQYGARVAYLMDYLRKLIPEGPIRQVIDEDYLLLAGMPGETFNRRKNPYEHTPCYLDSPYEPGGQIMMRSACCMYYKRESGTKCYNCPILKDGERSELKARIEAERKERTA</sequence>
<dbReference type="EMBL" id="CP051680">
    <property type="protein sequence ID" value="QJD86666.1"/>
    <property type="molecule type" value="Genomic_DNA"/>
</dbReference>
<dbReference type="Proteomes" id="UP000502248">
    <property type="component" value="Chromosome"/>
</dbReference>
<dbReference type="RefSeq" id="WP_169282914.1">
    <property type="nucleotide sequence ID" value="NZ_CP051680.1"/>
</dbReference>
<keyword evidence="4" id="KW-1185">Reference proteome</keyword>
<proteinExistence type="predicted"/>
<feature type="domain" description="Ferric siderophore reductase C-terminal" evidence="2">
    <location>
        <begin position="187"/>
        <end position="206"/>
    </location>
</feature>
<name>A0A7Z2VNM8_9BACL</name>
<reference evidence="3 4" key="1">
    <citation type="submission" date="2020-04" db="EMBL/GenBank/DDBJ databases">
        <title>Genome sequencing of novel species.</title>
        <authorList>
            <person name="Heo J."/>
            <person name="Kim S.-J."/>
            <person name="Kim J.-S."/>
            <person name="Hong S.-B."/>
            <person name="Kwon S.-W."/>
        </authorList>
    </citation>
    <scope>NUCLEOTIDE SEQUENCE [LARGE SCALE GENOMIC DNA]</scope>
    <source>
        <strain evidence="3 4">MFER-1</strain>
    </source>
</reference>
<dbReference type="InterPro" id="IPR024726">
    <property type="entry name" value="FhuF_C"/>
</dbReference>
<dbReference type="GO" id="GO:0051537">
    <property type="term" value="F:2 iron, 2 sulfur cluster binding"/>
    <property type="evidence" value="ECO:0007669"/>
    <property type="project" value="InterPro"/>
</dbReference>
<evidence type="ECO:0000313" key="3">
    <source>
        <dbReference type="EMBL" id="QJD86666.1"/>
    </source>
</evidence>
<evidence type="ECO:0000313" key="4">
    <source>
        <dbReference type="Proteomes" id="UP000502248"/>
    </source>
</evidence>
<dbReference type="KEGG" id="cheb:HH215_28155"/>
<evidence type="ECO:0000256" key="1">
    <source>
        <dbReference type="SAM" id="Phobius"/>
    </source>
</evidence>
<keyword evidence="1" id="KW-1133">Transmembrane helix</keyword>
<dbReference type="AlphaFoldDB" id="A0A7Z2VNM8"/>
<accession>A0A7Z2VNM8</accession>
<keyword evidence="1" id="KW-0472">Membrane</keyword>
<keyword evidence="1" id="KW-0812">Transmembrane</keyword>
<protein>
    <recommendedName>
        <fullName evidence="2">Ferric siderophore reductase C-terminal domain-containing protein</fullName>
    </recommendedName>
</protein>
<evidence type="ECO:0000259" key="2">
    <source>
        <dbReference type="Pfam" id="PF11575"/>
    </source>
</evidence>